<proteinExistence type="predicted"/>
<sequence length="144" mass="16814">MLTGRFLYDPVGPFHRWSETPEDVREYWWKLFGDKVTWDPRDHGHIKKTFQTRGAKRLSDMLSKVRTKGTRPHWICEEAWKGLIDHWEGEAFKKISTQNKTNRASGKGGAARELGRPVDPDELFLATHKKKSGTWVDNRSQTTY</sequence>
<evidence type="ECO:0000256" key="1">
    <source>
        <dbReference type="SAM" id="MobiDB-lite"/>
    </source>
</evidence>
<keyword evidence="3" id="KW-1185">Reference proteome</keyword>
<dbReference type="Pfam" id="PF03004">
    <property type="entry name" value="Transposase_24"/>
    <property type="match status" value="1"/>
</dbReference>
<dbReference type="InterPro" id="IPR004252">
    <property type="entry name" value="Probable_transposase_24"/>
</dbReference>
<accession>A0A392NR02</accession>
<feature type="non-terminal residue" evidence="2">
    <location>
        <position position="144"/>
    </location>
</feature>
<reference evidence="2 3" key="1">
    <citation type="journal article" date="2018" name="Front. Plant Sci.">
        <title>Red Clover (Trifolium pratense) and Zigzag Clover (T. medium) - A Picture of Genomic Similarities and Differences.</title>
        <authorList>
            <person name="Dluhosova J."/>
            <person name="Istvanek J."/>
            <person name="Nedelnik J."/>
            <person name="Repkova J."/>
        </authorList>
    </citation>
    <scope>NUCLEOTIDE SEQUENCE [LARGE SCALE GENOMIC DNA]</scope>
    <source>
        <strain evidence="3">cv. 10/8</strain>
        <tissue evidence="2">Leaf</tissue>
    </source>
</reference>
<evidence type="ECO:0000313" key="3">
    <source>
        <dbReference type="Proteomes" id="UP000265520"/>
    </source>
</evidence>
<name>A0A392NR02_9FABA</name>
<dbReference type="Proteomes" id="UP000265520">
    <property type="component" value="Unassembled WGS sequence"/>
</dbReference>
<dbReference type="AlphaFoldDB" id="A0A392NR02"/>
<comment type="caution">
    <text evidence="2">The sequence shown here is derived from an EMBL/GenBank/DDBJ whole genome shotgun (WGS) entry which is preliminary data.</text>
</comment>
<dbReference type="EMBL" id="LXQA010047279">
    <property type="protein sequence ID" value="MCI01832.1"/>
    <property type="molecule type" value="Genomic_DNA"/>
</dbReference>
<evidence type="ECO:0000313" key="2">
    <source>
        <dbReference type="EMBL" id="MCI01832.1"/>
    </source>
</evidence>
<organism evidence="2 3">
    <name type="scientific">Trifolium medium</name>
    <dbReference type="NCBI Taxonomy" id="97028"/>
    <lineage>
        <taxon>Eukaryota</taxon>
        <taxon>Viridiplantae</taxon>
        <taxon>Streptophyta</taxon>
        <taxon>Embryophyta</taxon>
        <taxon>Tracheophyta</taxon>
        <taxon>Spermatophyta</taxon>
        <taxon>Magnoliopsida</taxon>
        <taxon>eudicotyledons</taxon>
        <taxon>Gunneridae</taxon>
        <taxon>Pentapetalae</taxon>
        <taxon>rosids</taxon>
        <taxon>fabids</taxon>
        <taxon>Fabales</taxon>
        <taxon>Fabaceae</taxon>
        <taxon>Papilionoideae</taxon>
        <taxon>50 kb inversion clade</taxon>
        <taxon>NPAAA clade</taxon>
        <taxon>Hologalegina</taxon>
        <taxon>IRL clade</taxon>
        <taxon>Trifolieae</taxon>
        <taxon>Trifolium</taxon>
    </lineage>
</organism>
<protein>
    <submittedName>
        <fullName evidence="2">Uncharacterized protein</fullName>
    </submittedName>
</protein>
<feature type="region of interest" description="Disordered" evidence="1">
    <location>
        <begin position="96"/>
        <end position="116"/>
    </location>
</feature>